<sequence>MKALFENYFLGIERTPREVNSDWYRNKRTRGLYIVQQHRGSGNIVKRRQRRKPREPLADTFLTSSGETERKSRSFSFPQQLAQQRKFSGGSANSSKWKPSLARISELDFRNSSPNVRRALSSFVAMSISSTDEEEENVRSRIPTPTADLLKHKEDDRGDQNHKGSSTETDGITETKANAVFLKDAIGLDSVVGTRQNREPSPSVASTCRRDERQQHSNSSTGATNSRRDLLEQTSATFISHHSAATATDAKFERIDLPTLCRNLKYEFHTGGEGSSAAGANDNPTVGQMAQEMLSDELDMPMERLMEQFEVQLQIRDSDMEPEMVFVDMNKRRWQDTPIEHRGHYKAILHPKISSPINGHLTQSHKCFDSEQQRLITLADEKVPKRGQSKNMGDVGQPQRLREETDNWETKERFYLSENGSLGNLYDAHTDNFVNCHDLGFMRNIVAMRTQTEQSWPTTRERSIIEVDQLGNLDERLKMLGMEQKLSVISRLADFGGDSPLGQFLMAASQSDGFDPTNSFGIIHIVPKKTISLKLNDQQIRSIVLRQQSLENATHFVQSICFGSLIAAIVILDEHRSVADMDISIVKRLTLIRIRKALMSSSDSAIFSSLNKFVRIRVFVNPSVRIVGTDLTFTSGLDLFEDVPQQAASINHGIGHPITFSLMPLSAIVDKSKEPTLLPVPQSGDFAIVERIQSYVQVVNEFENELRKAEKVVNEFAHCFSEDQWNSARQLCQRFAMLKNSFAVLLRNCVVDLRIGAVENEMNGGEFVAGPVEGGQPMDALEETVGIFEECSQHLIELCDSITNRKVELIRQLEAKGILYVGRGNRHLPDVLMDHEESHKMPSLHFVLFFYPPETPPDETSPDLEQFYWQCLGQLFQMADRGKSCVFVDLELLLDGDHSAKEVPEGIRSMDGFPKIGARLVKLRGEQLLTADCVAEETRKLELCIARIKNSQRTDIGVERPSDRRVLPCSLPCPLCKNFGGRCPNSDFLWGCDDCGQTLTFVKQAKAPITHFFCACGRTPADEFVFRCADIKTHGYSFKHFASKMLMDKELDRLNNRGDVNILLLGETGGGKSTLINALVNYLKHATMEEALEENNIDWLIPARFSTEEYDSSGYSMPKDVFVGEMTKDECLLPGKSQTKFPKAYIIPSKDGNKIRLIDAPGIGDTGGTEEDNVNFSNTLSFISELAQLHGICILLRPNHTRLSPAFKYCIDGLLTYLHKNAAQNIIFVFTFARGSCYSMGKTRELLVDVLRPIEKEHFVTIPLHRDRIYCMDNEAFEKLCLIKKGGIRYSPKNMAYFSESWGQAERECQRMLEYVTKLEPHRIWETLSLNEARRTILDLTHPLAMISQSIQNNLIRINDLNQAIGEGEETEPKLETVEFVPLTFPRTVCTSTRCTDVKTSGGGEVVLYKRRCHERCYLDGVVAESFPNESLKKCAAMGGGNICTVVECGCDWSVHMHIRYDQLVIERAIDESMLKMFADKRETLSKLEVLRQQMLRERELIYSKAALFSSFLKTWALKPFNDGMEAYIKLSIKDAERLIDSSEGESDHEVQMRKLEALRESLRLYNEQKQLIEKANANPSGLKAILPAHVKKLFEELCELPIFGKDIWQMYEAQQKTRQLQHNYYSEELAFGDKGFVPKPSRNRKANTQMEQYLNQLEKKGLECYFSEMKQRVFGELDKRRTRNERRQHSDDYEPSRHFSTKKRPPKRIGNLEKNKANANEPSFSEAFAVGGGYESGSSSSSTESSRKDHPKLSMSAVAKHQRNLTFPVSQCAPFGYEASHLSQLPSSSHRYPSANASPPSLLPRPNQRPYWHPTSSFSSTGGKSRAKRGDGYNNEQLASMYGRRHQKLSSAISSSAMSEEAGGSLWGDWERHPAH</sequence>
<feature type="region of interest" description="Disordered" evidence="2">
    <location>
        <begin position="129"/>
        <end position="172"/>
    </location>
</feature>
<evidence type="ECO:0000256" key="1">
    <source>
        <dbReference type="SAM" id="Coils"/>
    </source>
</evidence>
<feature type="compositionally biased region" description="Polar residues" evidence="2">
    <location>
        <begin position="74"/>
        <end position="97"/>
    </location>
</feature>
<dbReference type="PANTHER" id="PTHR32046:SF11">
    <property type="entry name" value="IMMUNE-ASSOCIATED NUCLEOTIDE-BINDING PROTEIN 10-LIKE"/>
    <property type="match status" value="1"/>
</dbReference>
<name>A0A914H1T9_GLORO</name>
<dbReference type="Gene3D" id="3.40.50.300">
    <property type="entry name" value="P-loop containing nucleotide triphosphate hydrolases"/>
    <property type="match status" value="1"/>
</dbReference>
<feature type="compositionally biased region" description="Low complexity" evidence="2">
    <location>
        <begin position="1794"/>
        <end position="1807"/>
    </location>
</feature>
<dbReference type="InterPro" id="IPR027417">
    <property type="entry name" value="P-loop_NTPase"/>
</dbReference>
<feature type="region of interest" description="Disordered" evidence="2">
    <location>
        <begin position="1785"/>
        <end position="1877"/>
    </location>
</feature>
<accession>A0A914H1T9</accession>
<dbReference type="SUPFAM" id="SSF52540">
    <property type="entry name" value="P-loop containing nucleoside triphosphate hydrolases"/>
    <property type="match status" value="2"/>
</dbReference>
<feature type="compositionally biased region" description="Low complexity" evidence="2">
    <location>
        <begin position="1851"/>
        <end position="1865"/>
    </location>
</feature>
<evidence type="ECO:0000259" key="3">
    <source>
        <dbReference type="Pfam" id="PF26633"/>
    </source>
</evidence>
<feature type="region of interest" description="Disordered" evidence="2">
    <location>
        <begin position="192"/>
        <end position="228"/>
    </location>
</feature>
<feature type="compositionally biased region" description="Basic and acidic residues" evidence="2">
    <location>
        <begin position="1678"/>
        <end position="1698"/>
    </location>
</feature>
<evidence type="ECO:0000313" key="5">
    <source>
        <dbReference type="WBParaSite" id="Gr19_v10_g13224.t1"/>
    </source>
</evidence>
<feature type="domain" description="DUF8206" evidence="3">
    <location>
        <begin position="1383"/>
        <end position="1462"/>
    </location>
</feature>
<dbReference type="Pfam" id="PF26633">
    <property type="entry name" value="DUF8206"/>
    <property type="match status" value="1"/>
</dbReference>
<dbReference type="InterPro" id="IPR058519">
    <property type="entry name" value="DUF8206"/>
</dbReference>
<feature type="region of interest" description="Disordered" evidence="2">
    <location>
        <begin position="1678"/>
        <end position="1754"/>
    </location>
</feature>
<feature type="compositionally biased region" description="Polar residues" evidence="2">
    <location>
        <begin position="163"/>
        <end position="172"/>
    </location>
</feature>
<feature type="compositionally biased region" description="Basic and acidic residues" evidence="2">
    <location>
        <begin position="149"/>
        <end position="162"/>
    </location>
</feature>
<dbReference type="WBParaSite" id="Gr19_v10_g13224.t1">
    <property type="protein sequence ID" value="Gr19_v10_g13224.t1"/>
    <property type="gene ID" value="Gr19_v10_g13224"/>
</dbReference>
<keyword evidence="1" id="KW-0175">Coiled coil</keyword>
<evidence type="ECO:0000256" key="2">
    <source>
        <dbReference type="SAM" id="MobiDB-lite"/>
    </source>
</evidence>
<feature type="compositionally biased region" description="Polar residues" evidence="2">
    <location>
        <begin position="216"/>
        <end position="225"/>
    </location>
</feature>
<evidence type="ECO:0000313" key="4">
    <source>
        <dbReference type="Proteomes" id="UP000887572"/>
    </source>
</evidence>
<reference evidence="5" key="1">
    <citation type="submission" date="2022-11" db="UniProtKB">
        <authorList>
            <consortium name="WormBaseParasite"/>
        </authorList>
    </citation>
    <scope>IDENTIFICATION</scope>
</reference>
<dbReference type="PANTHER" id="PTHR32046">
    <property type="entry name" value="G DOMAIN-CONTAINING PROTEIN"/>
    <property type="match status" value="1"/>
</dbReference>
<feature type="compositionally biased region" description="Polar residues" evidence="2">
    <location>
        <begin position="1815"/>
        <end position="1824"/>
    </location>
</feature>
<proteinExistence type="predicted"/>
<protein>
    <submittedName>
        <fullName evidence="5">G domain-containing protein</fullName>
    </submittedName>
</protein>
<feature type="coiled-coil region" evidence="1">
    <location>
        <begin position="1549"/>
        <end position="1579"/>
    </location>
</feature>
<organism evidence="4 5">
    <name type="scientific">Globodera rostochiensis</name>
    <name type="common">Golden nematode worm</name>
    <name type="synonym">Heterodera rostochiensis</name>
    <dbReference type="NCBI Taxonomy" id="31243"/>
    <lineage>
        <taxon>Eukaryota</taxon>
        <taxon>Metazoa</taxon>
        <taxon>Ecdysozoa</taxon>
        <taxon>Nematoda</taxon>
        <taxon>Chromadorea</taxon>
        <taxon>Rhabditida</taxon>
        <taxon>Tylenchina</taxon>
        <taxon>Tylenchomorpha</taxon>
        <taxon>Tylenchoidea</taxon>
        <taxon>Heteroderidae</taxon>
        <taxon>Heteroderinae</taxon>
        <taxon>Globodera</taxon>
    </lineage>
</organism>
<feature type="region of interest" description="Disordered" evidence="2">
    <location>
        <begin position="63"/>
        <end position="97"/>
    </location>
</feature>
<dbReference type="Proteomes" id="UP000887572">
    <property type="component" value="Unplaced"/>
</dbReference>
<feature type="compositionally biased region" description="Polar residues" evidence="2">
    <location>
        <begin position="193"/>
        <end position="206"/>
    </location>
</feature>
<keyword evidence="4" id="KW-1185">Reference proteome</keyword>